<organism evidence="1 2">
    <name type="scientific">Anncaliia algerae PRA339</name>
    <dbReference type="NCBI Taxonomy" id="1288291"/>
    <lineage>
        <taxon>Eukaryota</taxon>
        <taxon>Fungi</taxon>
        <taxon>Fungi incertae sedis</taxon>
        <taxon>Microsporidia</taxon>
        <taxon>Tubulinosematoidea</taxon>
        <taxon>Tubulinosematidae</taxon>
        <taxon>Anncaliia</taxon>
    </lineage>
</organism>
<dbReference type="VEuPathDB" id="MicrosporidiaDB:H312_00810"/>
<reference evidence="1 2" key="2">
    <citation type="submission" date="2014-03" db="EMBL/GenBank/DDBJ databases">
        <title>The Genome Sequence of Anncaliia algerae insect isolate PRA339.</title>
        <authorList>
            <consortium name="The Broad Institute Genome Sequencing Platform"/>
            <consortium name="The Broad Institute Genome Sequencing Center for Infectious Disease"/>
            <person name="Cuomo C."/>
            <person name="Becnel J."/>
            <person name="Sanscrainte N."/>
            <person name="Walker B."/>
            <person name="Young S.K."/>
            <person name="Zeng Q."/>
            <person name="Gargeya S."/>
            <person name="Fitzgerald M."/>
            <person name="Haas B."/>
            <person name="Abouelleil A."/>
            <person name="Alvarado L."/>
            <person name="Arachchi H.M."/>
            <person name="Berlin A.M."/>
            <person name="Chapman S.B."/>
            <person name="Dewar J."/>
            <person name="Goldberg J."/>
            <person name="Griggs A."/>
            <person name="Gujja S."/>
            <person name="Hansen M."/>
            <person name="Howarth C."/>
            <person name="Imamovic A."/>
            <person name="Larimer J."/>
            <person name="McCowan C."/>
            <person name="Murphy C."/>
            <person name="Neiman D."/>
            <person name="Pearson M."/>
            <person name="Priest M."/>
            <person name="Roberts A."/>
            <person name="Saif S."/>
            <person name="Shea T."/>
            <person name="Sisk P."/>
            <person name="Sykes S."/>
            <person name="Wortman J."/>
            <person name="Nusbaum C."/>
            <person name="Birren B."/>
        </authorList>
    </citation>
    <scope>NUCLEOTIDE SEQUENCE [LARGE SCALE GENOMIC DNA]</scope>
    <source>
        <strain evidence="1 2">PRA339</strain>
    </source>
</reference>
<dbReference type="Proteomes" id="UP000030655">
    <property type="component" value="Unassembled WGS sequence"/>
</dbReference>
<dbReference type="HOGENOM" id="CLU_2305368_0_0_1"/>
<evidence type="ECO:0000313" key="1">
    <source>
        <dbReference type="EMBL" id="KCZ81770.1"/>
    </source>
</evidence>
<proteinExistence type="predicted"/>
<sequence length="104" mass="12360">MLCKCKDLEQILSKEENTMEYLMQNKILVYKDECSECKSPLRKLSTSTFRCTKWSCYKFYSLFKYTIFSNTKIQLNDFLKVAYYWLAKCSFISIQIITGIQPAQ</sequence>
<accession>A0A059F3I6</accession>
<protein>
    <submittedName>
        <fullName evidence="1">Uncharacterized protein</fullName>
    </submittedName>
</protein>
<keyword evidence="2" id="KW-1185">Reference proteome</keyword>
<dbReference type="AlphaFoldDB" id="A0A059F3I6"/>
<gene>
    <name evidence="1" type="ORF">H312_00810</name>
</gene>
<dbReference type="EMBL" id="KK365137">
    <property type="protein sequence ID" value="KCZ81770.1"/>
    <property type="molecule type" value="Genomic_DNA"/>
</dbReference>
<name>A0A059F3I6_9MICR</name>
<reference evidence="2" key="1">
    <citation type="submission" date="2013-02" db="EMBL/GenBank/DDBJ databases">
        <authorList>
            <consortium name="The Broad Institute Genome Sequencing Platform"/>
            <person name="Cuomo C."/>
            <person name="Becnel J."/>
            <person name="Sanscrainte N."/>
            <person name="Walker B."/>
            <person name="Young S.K."/>
            <person name="Zeng Q."/>
            <person name="Gargeya S."/>
            <person name="Fitzgerald M."/>
            <person name="Haas B."/>
            <person name="Abouelleil A."/>
            <person name="Alvarado L."/>
            <person name="Arachchi H.M."/>
            <person name="Berlin A.M."/>
            <person name="Chapman S.B."/>
            <person name="Dewar J."/>
            <person name="Goldberg J."/>
            <person name="Griggs A."/>
            <person name="Gujja S."/>
            <person name="Hansen M."/>
            <person name="Howarth C."/>
            <person name="Imamovic A."/>
            <person name="Larimer J."/>
            <person name="McCowan C."/>
            <person name="Murphy C."/>
            <person name="Neiman D."/>
            <person name="Pearson M."/>
            <person name="Priest M."/>
            <person name="Roberts A."/>
            <person name="Saif S."/>
            <person name="Shea T."/>
            <person name="Sisk P."/>
            <person name="Sykes S."/>
            <person name="Wortman J."/>
            <person name="Nusbaum C."/>
            <person name="Birren B."/>
        </authorList>
    </citation>
    <scope>NUCLEOTIDE SEQUENCE [LARGE SCALE GENOMIC DNA]</scope>
    <source>
        <strain evidence="2">PRA339</strain>
    </source>
</reference>
<evidence type="ECO:0000313" key="2">
    <source>
        <dbReference type="Proteomes" id="UP000030655"/>
    </source>
</evidence>